<dbReference type="Pfam" id="PF13649">
    <property type="entry name" value="Methyltransf_25"/>
    <property type="match status" value="1"/>
</dbReference>
<evidence type="ECO:0000256" key="3">
    <source>
        <dbReference type="ARBA" id="ARBA00022691"/>
    </source>
</evidence>
<accession>A0ABT5KDS9</accession>
<evidence type="ECO:0000256" key="1">
    <source>
        <dbReference type="ARBA" id="ARBA00022603"/>
    </source>
</evidence>
<gene>
    <name evidence="6" type="ORF">PRZ03_10975</name>
</gene>
<keyword evidence="1 6" id="KW-0489">Methyltransferase</keyword>
<dbReference type="Proteomes" id="UP001221189">
    <property type="component" value="Unassembled WGS sequence"/>
</dbReference>
<dbReference type="InterPro" id="IPR041698">
    <property type="entry name" value="Methyltransf_25"/>
</dbReference>
<feature type="compositionally biased region" description="Basic and acidic residues" evidence="4">
    <location>
        <begin position="17"/>
        <end position="31"/>
    </location>
</feature>
<organism evidence="6 7">
    <name type="scientific">Roseateles albus</name>
    <dbReference type="NCBI Taxonomy" id="2987525"/>
    <lineage>
        <taxon>Bacteria</taxon>
        <taxon>Pseudomonadati</taxon>
        <taxon>Pseudomonadota</taxon>
        <taxon>Betaproteobacteria</taxon>
        <taxon>Burkholderiales</taxon>
        <taxon>Sphaerotilaceae</taxon>
        <taxon>Roseateles</taxon>
    </lineage>
</organism>
<dbReference type="PANTHER" id="PTHR43464:SF19">
    <property type="entry name" value="UBIQUINONE BIOSYNTHESIS O-METHYLTRANSFERASE, MITOCHONDRIAL"/>
    <property type="match status" value="1"/>
</dbReference>
<dbReference type="GO" id="GO:0032259">
    <property type="term" value="P:methylation"/>
    <property type="evidence" value="ECO:0007669"/>
    <property type="project" value="UniProtKB-KW"/>
</dbReference>
<keyword evidence="2" id="KW-0808">Transferase</keyword>
<evidence type="ECO:0000256" key="4">
    <source>
        <dbReference type="SAM" id="MobiDB-lite"/>
    </source>
</evidence>
<dbReference type="EMBL" id="JAQQXT010000006">
    <property type="protein sequence ID" value="MDC8772092.1"/>
    <property type="molecule type" value="Genomic_DNA"/>
</dbReference>
<dbReference type="SUPFAM" id="SSF53335">
    <property type="entry name" value="S-adenosyl-L-methionine-dependent methyltransferases"/>
    <property type="match status" value="1"/>
</dbReference>
<feature type="region of interest" description="Disordered" evidence="4">
    <location>
        <begin position="1"/>
        <end position="31"/>
    </location>
</feature>
<feature type="domain" description="Methyltransferase" evidence="5">
    <location>
        <begin position="65"/>
        <end position="158"/>
    </location>
</feature>
<protein>
    <submittedName>
        <fullName evidence="6">Class I SAM-dependent methyltransferase</fullName>
    </submittedName>
</protein>
<dbReference type="GO" id="GO:0008168">
    <property type="term" value="F:methyltransferase activity"/>
    <property type="evidence" value="ECO:0007669"/>
    <property type="project" value="UniProtKB-KW"/>
</dbReference>
<dbReference type="RefSeq" id="WP_273600338.1">
    <property type="nucleotide sequence ID" value="NZ_JAQQXT010000006.1"/>
</dbReference>
<dbReference type="Gene3D" id="3.40.50.150">
    <property type="entry name" value="Vaccinia Virus protein VP39"/>
    <property type="match status" value="1"/>
</dbReference>
<dbReference type="InterPro" id="IPR029063">
    <property type="entry name" value="SAM-dependent_MTases_sf"/>
</dbReference>
<evidence type="ECO:0000256" key="2">
    <source>
        <dbReference type="ARBA" id="ARBA00022679"/>
    </source>
</evidence>
<comment type="caution">
    <text evidence="6">The sequence shown here is derived from an EMBL/GenBank/DDBJ whole genome shotgun (WGS) entry which is preliminary data.</text>
</comment>
<keyword evidence="7" id="KW-1185">Reference proteome</keyword>
<keyword evidence="3" id="KW-0949">S-adenosyl-L-methionine</keyword>
<dbReference type="PANTHER" id="PTHR43464">
    <property type="entry name" value="METHYLTRANSFERASE"/>
    <property type="match status" value="1"/>
</dbReference>
<dbReference type="CDD" id="cd02440">
    <property type="entry name" value="AdoMet_MTases"/>
    <property type="match status" value="1"/>
</dbReference>
<sequence>MSNTPSPGKEFSPNDPHQSDRQGDWWDDFYADRSKKTPPFFGTAPDENLAEWVNSDSALKRGAALDIGCGNGRNAVLLARVGFEVLGVDYSQAAITWATQRASEAGVSVDLRHSSVFDLNIAPATYELVYDSGCFHHLAPQQREAYVQLVWAALKPGGHFGLVCFRPEGGSGLSDQQVLEGKTLGGGLGYTEAALRDLWGPSFRIHSLRQMRTHARDSGLFGQSFLWCMLAQKPVSATA</sequence>
<proteinExistence type="predicted"/>
<name>A0ABT5KDS9_9BURK</name>
<evidence type="ECO:0000313" key="7">
    <source>
        <dbReference type="Proteomes" id="UP001221189"/>
    </source>
</evidence>
<evidence type="ECO:0000259" key="5">
    <source>
        <dbReference type="Pfam" id="PF13649"/>
    </source>
</evidence>
<evidence type="ECO:0000313" key="6">
    <source>
        <dbReference type="EMBL" id="MDC8772092.1"/>
    </source>
</evidence>
<reference evidence="6 7" key="1">
    <citation type="submission" date="2022-10" db="EMBL/GenBank/DDBJ databases">
        <title>Paucibacter sp. hw1 Genome sequencing.</title>
        <authorList>
            <person name="Park S."/>
        </authorList>
    </citation>
    <scope>NUCLEOTIDE SEQUENCE [LARGE SCALE GENOMIC DNA]</scope>
    <source>
        <strain evidence="7">hw1</strain>
    </source>
</reference>